<evidence type="ECO:0000256" key="1">
    <source>
        <dbReference type="SAM" id="MobiDB-lite"/>
    </source>
</evidence>
<dbReference type="Proteomes" id="UP000887567">
    <property type="component" value="Unplaced"/>
</dbReference>
<dbReference type="KEGG" id="epa:110240601"/>
<keyword evidence="3" id="KW-1185">Reference proteome</keyword>
<dbReference type="AlphaFoldDB" id="A0A913XBK7"/>
<dbReference type="GO" id="GO:0008408">
    <property type="term" value="F:3'-5' exonuclease activity"/>
    <property type="evidence" value="ECO:0007669"/>
    <property type="project" value="InterPro"/>
</dbReference>
<dbReference type="GO" id="GO:0008409">
    <property type="term" value="F:5'-3' exonuclease activity"/>
    <property type="evidence" value="ECO:0007669"/>
    <property type="project" value="InterPro"/>
</dbReference>
<evidence type="ECO:0008006" key="4">
    <source>
        <dbReference type="Google" id="ProtNLM"/>
    </source>
</evidence>
<reference evidence="2" key="1">
    <citation type="submission" date="2022-11" db="UniProtKB">
        <authorList>
            <consortium name="EnsemblMetazoa"/>
        </authorList>
    </citation>
    <scope>IDENTIFICATION</scope>
</reference>
<dbReference type="OMA" id="TNKGDAW"/>
<name>A0A913XBK7_EXADI</name>
<feature type="region of interest" description="Disordered" evidence="1">
    <location>
        <begin position="1"/>
        <end position="143"/>
    </location>
</feature>
<feature type="compositionally biased region" description="Polar residues" evidence="1">
    <location>
        <begin position="60"/>
        <end position="98"/>
    </location>
</feature>
<sequence>MASKKVNFGTSSFLMSKNNDTRTENEAESTQNTFVNDGSFLEMYKKRMEEMEKAQKSSKDSVPSTSGDQDTTTQKDSLPSNDKTDNLASSAVKTSVVSQGRKRLMVGRMGGASKQFHAKKKKQEKQAAQEKDSESNKGDNSAWNAYMEEVKKYREGSCTEEVDRIRPLVK</sequence>
<accession>A0A913XBK7</accession>
<dbReference type="EnsemblMetazoa" id="XM_021046419.2">
    <property type="protein sequence ID" value="XP_020902078.1"/>
    <property type="gene ID" value="LOC110240601"/>
</dbReference>
<feature type="compositionally biased region" description="Polar residues" evidence="1">
    <location>
        <begin position="8"/>
        <end position="18"/>
    </location>
</feature>
<evidence type="ECO:0000313" key="3">
    <source>
        <dbReference type="Proteomes" id="UP000887567"/>
    </source>
</evidence>
<dbReference type="InterPro" id="IPR038838">
    <property type="entry name" value="TRIR"/>
</dbReference>
<feature type="compositionally biased region" description="Basic and acidic residues" evidence="1">
    <location>
        <begin position="43"/>
        <end position="59"/>
    </location>
</feature>
<evidence type="ECO:0000313" key="2">
    <source>
        <dbReference type="EnsemblMetazoa" id="XP_020902078.1"/>
    </source>
</evidence>
<organism evidence="2 3">
    <name type="scientific">Exaiptasia diaphana</name>
    <name type="common">Tropical sea anemone</name>
    <name type="synonym">Aiptasia pulchella</name>
    <dbReference type="NCBI Taxonomy" id="2652724"/>
    <lineage>
        <taxon>Eukaryota</taxon>
        <taxon>Metazoa</taxon>
        <taxon>Cnidaria</taxon>
        <taxon>Anthozoa</taxon>
        <taxon>Hexacorallia</taxon>
        <taxon>Actiniaria</taxon>
        <taxon>Aiptasiidae</taxon>
        <taxon>Exaiptasia</taxon>
    </lineage>
</organism>
<dbReference type="PANTHER" id="PTHR34753:SF1">
    <property type="entry name" value="TELOMERASE RNA COMPONENT INTERACTING RNASE"/>
    <property type="match status" value="1"/>
</dbReference>
<dbReference type="OrthoDB" id="5983145at2759"/>
<protein>
    <recommendedName>
        <fullName evidence="4">Telomerase RNA component interacting RNase</fullName>
    </recommendedName>
</protein>
<proteinExistence type="predicted"/>
<dbReference type="GeneID" id="110240601"/>
<dbReference type="RefSeq" id="XP_020902078.1">
    <property type="nucleotide sequence ID" value="XM_021046419.2"/>
</dbReference>
<dbReference type="PANTHER" id="PTHR34753">
    <property type="entry name" value="TELOMERASE RNA COMPONENT INTERACTING RNASE"/>
    <property type="match status" value="1"/>
</dbReference>
<feature type="compositionally biased region" description="Basic and acidic residues" evidence="1">
    <location>
        <begin position="124"/>
        <end position="137"/>
    </location>
</feature>